<evidence type="ECO:0000313" key="4">
    <source>
        <dbReference type="Proteomes" id="UP001295740"/>
    </source>
</evidence>
<dbReference type="AlphaFoldDB" id="A0AAI8YPQ0"/>
<feature type="region of interest" description="Disordered" evidence="1">
    <location>
        <begin position="57"/>
        <end position="116"/>
    </location>
</feature>
<comment type="caution">
    <text evidence="3">The sequence shown here is derived from an EMBL/GenBank/DDBJ whole genome shotgun (WGS) entry which is preliminary data.</text>
</comment>
<evidence type="ECO:0000313" key="3">
    <source>
        <dbReference type="EMBL" id="CAJ2512634.1"/>
    </source>
</evidence>
<evidence type="ECO:0000256" key="1">
    <source>
        <dbReference type="SAM" id="MobiDB-lite"/>
    </source>
</evidence>
<accession>A0AAI8YPQ0</accession>
<reference evidence="3" key="1">
    <citation type="submission" date="2023-10" db="EMBL/GenBank/DDBJ databases">
        <authorList>
            <person name="Hackl T."/>
        </authorList>
    </citation>
    <scope>NUCLEOTIDE SEQUENCE</scope>
</reference>
<feature type="chain" id="PRO_5042584836" evidence="2">
    <location>
        <begin position="21"/>
        <end position="154"/>
    </location>
</feature>
<dbReference type="Proteomes" id="UP001295740">
    <property type="component" value="Unassembled WGS sequence"/>
</dbReference>
<feature type="signal peptide" evidence="2">
    <location>
        <begin position="1"/>
        <end position="20"/>
    </location>
</feature>
<name>A0AAI8YPQ0_9PEZI</name>
<gene>
    <name evidence="3" type="ORF">KHLLAP_LOCUS13102</name>
</gene>
<protein>
    <submittedName>
        <fullName evidence="3">Uu.00g007530.m01.CDS01</fullName>
    </submittedName>
</protein>
<sequence length="154" mass="15206">MRSFLRVSTLLLVALCVATAAQNSTATTLQAVAVPSATNGEIHESDPAVSITNLHILGPPQDDDDGEINYSTEDGGDVDLQQKKGGDAGGGHGSSSGGGHGTGGSGGKGGGGAVVIGSGSTHRSAATRRGRCALPCVLMAIGSLAVVFSAQYML</sequence>
<proteinExistence type="predicted"/>
<dbReference type="EMBL" id="CAUWAG010000020">
    <property type="protein sequence ID" value="CAJ2512634.1"/>
    <property type="molecule type" value="Genomic_DNA"/>
</dbReference>
<organism evidence="3 4">
    <name type="scientific">Anthostomella pinea</name>
    <dbReference type="NCBI Taxonomy" id="933095"/>
    <lineage>
        <taxon>Eukaryota</taxon>
        <taxon>Fungi</taxon>
        <taxon>Dikarya</taxon>
        <taxon>Ascomycota</taxon>
        <taxon>Pezizomycotina</taxon>
        <taxon>Sordariomycetes</taxon>
        <taxon>Xylariomycetidae</taxon>
        <taxon>Xylariales</taxon>
        <taxon>Xylariaceae</taxon>
        <taxon>Anthostomella</taxon>
    </lineage>
</organism>
<keyword evidence="4" id="KW-1185">Reference proteome</keyword>
<evidence type="ECO:0000256" key="2">
    <source>
        <dbReference type="SAM" id="SignalP"/>
    </source>
</evidence>
<feature type="compositionally biased region" description="Gly residues" evidence="1">
    <location>
        <begin position="87"/>
        <end position="114"/>
    </location>
</feature>
<keyword evidence="2" id="KW-0732">Signal</keyword>